<feature type="active site" description="Proton donor/acceptor" evidence="5">
    <location>
        <position position="146"/>
    </location>
</feature>
<keyword evidence="2 6" id="KW-0479">Metal-binding</keyword>
<feature type="binding site" evidence="6">
    <location>
        <position position="34"/>
    </location>
    <ligand>
        <name>Mg(2+)</name>
        <dbReference type="ChEBI" id="CHEBI:18420"/>
        <label>1</label>
    </ligand>
</feature>
<feature type="binding site" evidence="6">
    <location>
        <position position="248"/>
    </location>
    <ligand>
        <name>Mg(2+)</name>
        <dbReference type="ChEBI" id="CHEBI:18420"/>
        <label>1</label>
    </ligand>
</feature>
<feature type="binding site" evidence="6">
    <location>
        <position position="7"/>
    </location>
    <ligand>
        <name>Mg(2+)</name>
        <dbReference type="ChEBI" id="CHEBI:18420"/>
        <label>1</label>
    </ligand>
</feature>
<dbReference type="STRING" id="1285242.A6A04_09270"/>
<dbReference type="SUPFAM" id="SSF56219">
    <property type="entry name" value="DNase I-like"/>
    <property type="match status" value="1"/>
</dbReference>
<gene>
    <name evidence="9" type="ORF">A6A04_09270</name>
</gene>
<dbReference type="Gene3D" id="3.60.10.10">
    <property type="entry name" value="Endonuclease/exonuclease/phosphatase"/>
    <property type="match status" value="1"/>
</dbReference>
<organism evidence="9 10">
    <name type="scientific">Paramagnetospirillum marisnigri</name>
    <dbReference type="NCBI Taxonomy" id="1285242"/>
    <lineage>
        <taxon>Bacteria</taxon>
        <taxon>Pseudomonadati</taxon>
        <taxon>Pseudomonadota</taxon>
        <taxon>Alphaproteobacteria</taxon>
        <taxon>Rhodospirillales</taxon>
        <taxon>Magnetospirillaceae</taxon>
        <taxon>Paramagnetospirillum</taxon>
    </lineage>
</organism>
<dbReference type="GO" id="GO:0003677">
    <property type="term" value="F:DNA binding"/>
    <property type="evidence" value="ECO:0007669"/>
    <property type="project" value="InterPro"/>
</dbReference>
<keyword evidence="6" id="KW-0464">Manganese</keyword>
<accession>A0A178M7R2</accession>
<dbReference type="GO" id="GO:0004519">
    <property type="term" value="F:endonuclease activity"/>
    <property type="evidence" value="ECO:0007669"/>
    <property type="project" value="InterPro"/>
</dbReference>
<feature type="site" description="Transition state stabilizer" evidence="7">
    <location>
        <position position="148"/>
    </location>
</feature>
<feature type="binding site" evidence="6">
    <location>
        <position position="146"/>
    </location>
    <ligand>
        <name>Mg(2+)</name>
        <dbReference type="ChEBI" id="CHEBI:18420"/>
        <label>1</label>
    </ligand>
</feature>
<feature type="active site" description="Proton acceptor" evidence="5">
    <location>
        <position position="248"/>
    </location>
</feature>
<comment type="similarity">
    <text evidence="1">Belongs to the DNA repair enzymes AP/ExoA family.</text>
</comment>
<evidence type="ECO:0000256" key="6">
    <source>
        <dbReference type="PIRSR" id="PIRSR604808-2"/>
    </source>
</evidence>
<dbReference type="Pfam" id="PF03372">
    <property type="entry name" value="Exo_endo_phos"/>
    <property type="match status" value="1"/>
</dbReference>
<dbReference type="AlphaFoldDB" id="A0A178M7R2"/>
<dbReference type="GO" id="GO:0008311">
    <property type="term" value="F:double-stranded DNA 3'-5' DNA exonuclease activity"/>
    <property type="evidence" value="ECO:0007669"/>
    <property type="project" value="InterPro"/>
</dbReference>
<dbReference type="InterPro" id="IPR005135">
    <property type="entry name" value="Endo/exonuclease/phosphatase"/>
</dbReference>
<evidence type="ECO:0000256" key="5">
    <source>
        <dbReference type="PIRSR" id="PIRSR604808-1"/>
    </source>
</evidence>
<dbReference type="PROSITE" id="PS00726">
    <property type="entry name" value="AP_NUCLEASE_F1_1"/>
    <property type="match status" value="1"/>
</dbReference>
<evidence type="ECO:0000256" key="4">
    <source>
        <dbReference type="ARBA" id="ARBA00022842"/>
    </source>
</evidence>
<sequence>MRIATWNVNSVRARLANVLDWLGEAKPDVLLLQEIKCQDDAFPRLEIESAGYHCVVHGQKSYNGVAILSKRQPEDIRIGLPGDAGDEQARYAEATVEGVRVASLYLPNGNPAPGDKFDYKLGWMRRLVGHARALLESEVPLVLAGDYNVCPTDDDVYDPVNWQADALCRPESRALFRELLNLGLTEAFRALHPDEPRRYTFWDYQAGAWQRDQGLRIDHLLLSPQAADRLIACDIDKAPRAKDKASDHTPIWVELS</sequence>
<comment type="cofactor">
    <cofactor evidence="6">
        <name>Mg(2+)</name>
        <dbReference type="ChEBI" id="CHEBI:18420"/>
    </cofactor>
    <cofactor evidence="6">
        <name>Mn(2+)</name>
        <dbReference type="ChEBI" id="CHEBI:29035"/>
    </cofactor>
    <text evidence="6">Probably binds two magnesium or manganese ions per subunit.</text>
</comment>
<feature type="binding site" evidence="6">
    <location>
        <position position="148"/>
    </location>
    <ligand>
        <name>Mg(2+)</name>
        <dbReference type="ChEBI" id="CHEBI:18420"/>
        <label>1</label>
    </ligand>
</feature>
<keyword evidence="10" id="KW-1185">Reference proteome</keyword>
<dbReference type="PROSITE" id="PS51435">
    <property type="entry name" value="AP_NUCLEASE_F1_4"/>
    <property type="match status" value="1"/>
</dbReference>
<comment type="caution">
    <text evidence="9">The sequence shown here is derived from an EMBL/GenBank/DDBJ whole genome shotgun (WGS) entry which is preliminary data.</text>
</comment>
<feature type="active site" evidence="5">
    <location>
        <position position="105"/>
    </location>
</feature>
<feature type="site" description="Interaction with DNA substrate" evidence="7">
    <location>
        <position position="248"/>
    </location>
</feature>
<feature type="site" description="Important for catalytic activity" evidence="7">
    <location>
        <position position="218"/>
    </location>
</feature>
<dbReference type="EMBL" id="LWQT01000120">
    <property type="protein sequence ID" value="OAN44088.1"/>
    <property type="molecule type" value="Genomic_DNA"/>
</dbReference>
<keyword evidence="4 6" id="KW-0460">Magnesium</keyword>
<feature type="binding site" evidence="6">
    <location>
        <position position="247"/>
    </location>
    <ligand>
        <name>Mg(2+)</name>
        <dbReference type="ChEBI" id="CHEBI:18420"/>
        <label>1</label>
    </ligand>
</feature>
<dbReference type="Proteomes" id="UP000078428">
    <property type="component" value="Unassembled WGS sequence"/>
</dbReference>
<name>A0A178M7R2_9PROT</name>
<reference evidence="9 10" key="1">
    <citation type="submission" date="2016-04" db="EMBL/GenBank/DDBJ databases">
        <title>Draft genome sequence of freshwater magnetotactic bacteria Magnetospirillum marisnigri SP-1 and Magnetospirillum moscoviense BB-1.</title>
        <authorList>
            <person name="Koziaeva V."/>
            <person name="Dziuba M.V."/>
            <person name="Ivanov T.M."/>
            <person name="Kuznetsov B."/>
            <person name="Grouzdev D.S."/>
        </authorList>
    </citation>
    <scope>NUCLEOTIDE SEQUENCE [LARGE SCALE GENOMIC DNA]</scope>
    <source>
        <strain evidence="9 10">SP-1</strain>
    </source>
</reference>
<dbReference type="PANTHER" id="PTHR43250:SF2">
    <property type="entry name" value="EXODEOXYRIBONUCLEASE III"/>
    <property type="match status" value="1"/>
</dbReference>
<evidence type="ECO:0000313" key="9">
    <source>
        <dbReference type="EMBL" id="OAN44088.1"/>
    </source>
</evidence>
<dbReference type="NCBIfam" id="TIGR00195">
    <property type="entry name" value="exoDNase_III"/>
    <property type="match status" value="1"/>
</dbReference>
<feature type="domain" description="Endonuclease/exonuclease/phosphatase" evidence="8">
    <location>
        <begin position="4"/>
        <end position="248"/>
    </location>
</feature>
<proteinExistence type="inferred from homology"/>
<dbReference type="NCBIfam" id="TIGR00633">
    <property type="entry name" value="xth"/>
    <property type="match status" value="1"/>
</dbReference>
<dbReference type="GO" id="GO:0006281">
    <property type="term" value="P:DNA repair"/>
    <property type="evidence" value="ECO:0007669"/>
    <property type="project" value="InterPro"/>
</dbReference>
<evidence type="ECO:0000256" key="3">
    <source>
        <dbReference type="ARBA" id="ARBA00022801"/>
    </source>
</evidence>
<evidence type="ECO:0000259" key="8">
    <source>
        <dbReference type="Pfam" id="PF03372"/>
    </source>
</evidence>
<dbReference type="PANTHER" id="PTHR43250">
    <property type="entry name" value="EXODEOXYRIBONUCLEASE III"/>
    <property type="match status" value="1"/>
</dbReference>
<dbReference type="InterPro" id="IPR037493">
    <property type="entry name" value="ExoIII-like"/>
</dbReference>
<protein>
    <submittedName>
        <fullName evidence="9">Exodeoxyribonuclease III</fullName>
    </submittedName>
</protein>
<evidence type="ECO:0000313" key="10">
    <source>
        <dbReference type="Proteomes" id="UP000078428"/>
    </source>
</evidence>
<evidence type="ECO:0000256" key="7">
    <source>
        <dbReference type="PIRSR" id="PIRSR604808-3"/>
    </source>
</evidence>
<dbReference type="InterPro" id="IPR020847">
    <property type="entry name" value="AP_endonuclease_F1_BS"/>
</dbReference>
<evidence type="ECO:0000256" key="1">
    <source>
        <dbReference type="ARBA" id="ARBA00007092"/>
    </source>
</evidence>
<dbReference type="InterPro" id="IPR036691">
    <property type="entry name" value="Endo/exonu/phosph_ase_sf"/>
</dbReference>
<dbReference type="CDD" id="cd09086">
    <property type="entry name" value="ExoIII-like_AP-endo"/>
    <property type="match status" value="1"/>
</dbReference>
<dbReference type="InterPro" id="IPR004808">
    <property type="entry name" value="AP_endonuc_1"/>
</dbReference>
<keyword evidence="3" id="KW-0378">Hydrolase</keyword>
<dbReference type="GO" id="GO:0046872">
    <property type="term" value="F:metal ion binding"/>
    <property type="evidence" value="ECO:0007669"/>
    <property type="project" value="UniProtKB-KW"/>
</dbReference>
<evidence type="ECO:0000256" key="2">
    <source>
        <dbReference type="ARBA" id="ARBA00022723"/>
    </source>
</evidence>